<dbReference type="SMART" id="SM00184">
    <property type="entry name" value="RING"/>
    <property type="match status" value="1"/>
</dbReference>
<dbReference type="PROSITE" id="PS50089">
    <property type="entry name" value="ZF_RING_2"/>
    <property type="match status" value="1"/>
</dbReference>
<name>A0A9P1ENK9_CUSEU</name>
<evidence type="ECO:0000256" key="3">
    <source>
        <dbReference type="ARBA" id="ARBA00022833"/>
    </source>
</evidence>
<dbReference type="GO" id="GO:0008270">
    <property type="term" value="F:zinc ion binding"/>
    <property type="evidence" value="ECO:0007669"/>
    <property type="project" value="UniProtKB-KW"/>
</dbReference>
<keyword evidence="1" id="KW-0479">Metal-binding</keyword>
<reference evidence="7" key="1">
    <citation type="submission" date="2022-07" db="EMBL/GenBank/DDBJ databases">
        <authorList>
            <person name="Macas J."/>
            <person name="Novak P."/>
            <person name="Neumann P."/>
        </authorList>
    </citation>
    <scope>NUCLEOTIDE SEQUENCE</scope>
</reference>
<keyword evidence="3" id="KW-0862">Zinc</keyword>
<keyword evidence="8" id="KW-1185">Reference proteome</keyword>
<feature type="domain" description="RING-type" evidence="6">
    <location>
        <begin position="221"/>
        <end position="262"/>
    </location>
</feature>
<dbReference type="AlphaFoldDB" id="A0A9P1ENK9"/>
<feature type="region of interest" description="Disordered" evidence="5">
    <location>
        <begin position="272"/>
        <end position="315"/>
    </location>
</feature>
<dbReference type="Proteomes" id="UP001152484">
    <property type="component" value="Unassembled WGS sequence"/>
</dbReference>
<dbReference type="OrthoDB" id="8062037at2759"/>
<evidence type="ECO:0000256" key="2">
    <source>
        <dbReference type="ARBA" id="ARBA00022771"/>
    </source>
</evidence>
<dbReference type="InterPro" id="IPR051834">
    <property type="entry name" value="RING_finger_E3_ligase"/>
</dbReference>
<dbReference type="InterPro" id="IPR013083">
    <property type="entry name" value="Znf_RING/FYVE/PHD"/>
</dbReference>
<dbReference type="PANTHER" id="PTHR45931:SF16">
    <property type="entry name" value="RING_U-BOX SUPERFAMILY PROTEIN"/>
    <property type="match status" value="1"/>
</dbReference>
<dbReference type="Pfam" id="PF13639">
    <property type="entry name" value="zf-RING_2"/>
    <property type="match status" value="1"/>
</dbReference>
<accession>A0A9P1ENK9</accession>
<dbReference type="EMBL" id="CAMAPE010000070">
    <property type="protein sequence ID" value="CAH9116736.1"/>
    <property type="molecule type" value="Genomic_DNA"/>
</dbReference>
<evidence type="ECO:0000259" key="6">
    <source>
        <dbReference type="PROSITE" id="PS50089"/>
    </source>
</evidence>
<dbReference type="InterPro" id="IPR001841">
    <property type="entry name" value="Znf_RING"/>
</dbReference>
<dbReference type="GO" id="GO:0061630">
    <property type="term" value="F:ubiquitin protein ligase activity"/>
    <property type="evidence" value="ECO:0007669"/>
    <property type="project" value="TreeGrafter"/>
</dbReference>
<feature type="compositionally biased region" description="Basic and acidic residues" evidence="5">
    <location>
        <begin position="272"/>
        <end position="285"/>
    </location>
</feature>
<evidence type="ECO:0000313" key="7">
    <source>
        <dbReference type="EMBL" id="CAH9116736.1"/>
    </source>
</evidence>
<dbReference type="PANTHER" id="PTHR45931">
    <property type="entry name" value="SI:CH211-59O9.10"/>
    <property type="match status" value="1"/>
</dbReference>
<proteinExistence type="predicted"/>
<organism evidence="7 8">
    <name type="scientific">Cuscuta europaea</name>
    <name type="common">European dodder</name>
    <dbReference type="NCBI Taxonomy" id="41803"/>
    <lineage>
        <taxon>Eukaryota</taxon>
        <taxon>Viridiplantae</taxon>
        <taxon>Streptophyta</taxon>
        <taxon>Embryophyta</taxon>
        <taxon>Tracheophyta</taxon>
        <taxon>Spermatophyta</taxon>
        <taxon>Magnoliopsida</taxon>
        <taxon>eudicotyledons</taxon>
        <taxon>Gunneridae</taxon>
        <taxon>Pentapetalae</taxon>
        <taxon>asterids</taxon>
        <taxon>lamiids</taxon>
        <taxon>Solanales</taxon>
        <taxon>Convolvulaceae</taxon>
        <taxon>Cuscuteae</taxon>
        <taxon>Cuscuta</taxon>
        <taxon>Cuscuta subgen. Cuscuta</taxon>
    </lineage>
</organism>
<dbReference type="GO" id="GO:0005634">
    <property type="term" value="C:nucleus"/>
    <property type="evidence" value="ECO:0007669"/>
    <property type="project" value="TreeGrafter"/>
</dbReference>
<dbReference type="SUPFAM" id="SSF57850">
    <property type="entry name" value="RING/U-box"/>
    <property type="match status" value="1"/>
</dbReference>
<dbReference type="Gene3D" id="3.30.40.10">
    <property type="entry name" value="Zinc/RING finger domain, C3HC4 (zinc finger)"/>
    <property type="match status" value="1"/>
</dbReference>
<gene>
    <name evidence="7" type="ORF">CEURO_LOCUS21285</name>
</gene>
<evidence type="ECO:0000256" key="1">
    <source>
        <dbReference type="ARBA" id="ARBA00022723"/>
    </source>
</evidence>
<sequence>MSSSFGDNLFDYSPPQRYMQGNDYGSFTYGPPSLYSRTRTQYGFPQFHQLEESTDWNTRNRTQPGYPNSLLSEPTDWYNRNRIQPGFYRPEGPPSFQNNQNGFFQHSRPSLITRRIIEDAIEAFDALPPQRLFPPPNRAVAFEDHLSANGFPNHTHQPARPSPPPVQWSIRLHGNPQNQINQSKLTTDEQEKVLCKLKKEKYNPAARTAIPKEQDENWKRCSVCLEDFEPREEVTLTPCRHMFHEDCIVPWVTKEGSCPVCRFVVIERRPNRDSSARDSSARDSSARANSAPQDNSARDSLAPRGSSERNVNPREVDRALANGDLYALLRALRLDDVVPYSVAVG</sequence>
<dbReference type="FunFam" id="3.30.40.10:FF:000468">
    <property type="entry name" value="RING/U-box superfamily protein"/>
    <property type="match status" value="1"/>
</dbReference>
<protein>
    <recommendedName>
        <fullName evidence="6">RING-type domain-containing protein</fullName>
    </recommendedName>
</protein>
<keyword evidence="2 4" id="KW-0863">Zinc-finger</keyword>
<evidence type="ECO:0000313" key="8">
    <source>
        <dbReference type="Proteomes" id="UP001152484"/>
    </source>
</evidence>
<evidence type="ECO:0000256" key="5">
    <source>
        <dbReference type="SAM" id="MobiDB-lite"/>
    </source>
</evidence>
<evidence type="ECO:0000256" key="4">
    <source>
        <dbReference type="PROSITE-ProRule" id="PRU00175"/>
    </source>
</evidence>
<comment type="caution">
    <text evidence="7">The sequence shown here is derived from an EMBL/GenBank/DDBJ whole genome shotgun (WGS) entry which is preliminary data.</text>
</comment>
<dbReference type="GO" id="GO:0006511">
    <property type="term" value="P:ubiquitin-dependent protein catabolic process"/>
    <property type="evidence" value="ECO:0007669"/>
    <property type="project" value="TreeGrafter"/>
</dbReference>